<sequence length="169" mass="17812">MEQYIDDIKICAEKLSVVGYEVDDDEEQQSHKSNSGTETSSLFVATQKLQELSVSGPSGSSQGSLSQHTGGSGTSAVMPSSSSGCPPLGFPVSNMKPTTSYQCFPMWRPVTSPSAFPMPYQFSVPYTPMASPTPSQFANSGSRSTSGYGSAYNGMFSTRSGSGTTFPHA</sequence>
<accession>A0AAV6ITX6</accession>
<name>A0AAV6ITX6_9ERIC</name>
<organism evidence="2 3">
    <name type="scientific">Rhododendron griersonianum</name>
    <dbReference type="NCBI Taxonomy" id="479676"/>
    <lineage>
        <taxon>Eukaryota</taxon>
        <taxon>Viridiplantae</taxon>
        <taxon>Streptophyta</taxon>
        <taxon>Embryophyta</taxon>
        <taxon>Tracheophyta</taxon>
        <taxon>Spermatophyta</taxon>
        <taxon>Magnoliopsida</taxon>
        <taxon>eudicotyledons</taxon>
        <taxon>Gunneridae</taxon>
        <taxon>Pentapetalae</taxon>
        <taxon>asterids</taxon>
        <taxon>Ericales</taxon>
        <taxon>Ericaceae</taxon>
        <taxon>Ericoideae</taxon>
        <taxon>Rhodoreae</taxon>
        <taxon>Rhododendron</taxon>
    </lineage>
</organism>
<feature type="compositionally biased region" description="Polar residues" evidence="1">
    <location>
        <begin position="31"/>
        <end position="50"/>
    </location>
</feature>
<dbReference type="EMBL" id="JACTNZ010000009">
    <property type="protein sequence ID" value="KAG5530564.1"/>
    <property type="molecule type" value="Genomic_DNA"/>
</dbReference>
<protein>
    <submittedName>
        <fullName evidence="2">Uncharacterized protein</fullName>
    </submittedName>
</protein>
<feature type="region of interest" description="Disordered" evidence="1">
    <location>
        <begin position="22"/>
        <end position="91"/>
    </location>
</feature>
<evidence type="ECO:0000313" key="2">
    <source>
        <dbReference type="EMBL" id="KAG5530564.1"/>
    </source>
</evidence>
<feature type="region of interest" description="Disordered" evidence="1">
    <location>
        <begin position="135"/>
        <end position="169"/>
    </location>
</feature>
<comment type="caution">
    <text evidence="2">The sequence shown here is derived from an EMBL/GenBank/DDBJ whole genome shotgun (WGS) entry which is preliminary data.</text>
</comment>
<dbReference type="AlphaFoldDB" id="A0AAV6ITX6"/>
<evidence type="ECO:0000256" key="1">
    <source>
        <dbReference type="SAM" id="MobiDB-lite"/>
    </source>
</evidence>
<dbReference type="Proteomes" id="UP000823749">
    <property type="component" value="Chromosome 9"/>
</dbReference>
<feature type="compositionally biased region" description="Polar residues" evidence="1">
    <location>
        <begin position="135"/>
        <end position="148"/>
    </location>
</feature>
<feature type="compositionally biased region" description="Low complexity" evidence="1">
    <location>
        <begin position="52"/>
        <end position="69"/>
    </location>
</feature>
<reference evidence="2" key="1">
    <citation type="submission" date="2020-08" db="EMBL/GenBank/DDBJ databases">
        <title>Plant Genome Project.</title>
        <authorList>
            <person name="Zhang R.-G."/>
        </authorList>
    </citation>
    <scope>NUCLEOTIDE SEQUENCE</scope>
    <source>
        <strain evidence="2">WSP0</strain>
        <tissue evidence="2">Leaf</tissue>
    </source>
</reference>
<feature type="compositionally biased region" description="Polar residues" evidence="1">
    <location>
        <begin position="155"/>
        <end position="169"/>
    </location>
</feature>
<evidence type="ECO:0000313" key="3">
    <source>
        <dbReference type="Proteomes" id="UP000823749"/>
    </source>
</evidence>
<keyword evidence="3" id="KW-1185">Reference proteome</keyword>
<proteinExistence type="predicted"/>
<gene>
    <name evidence="2" type="ORF">RHGRI_025500</name>
</gene>